<sequence length="434" mass="48528">MVASAPPPPPAEAHFVALTPGSDGFKKETGRLRKYGADGKPMLTLPPMPISLSIPLSGDFPGWKQKVFSQNNERDEEDGEDNSHLKSAVKLEEDLFISNRVCWHHMIPIPLTDSTDLKNGVIGEQPVTPPLSKEPPPRSFYQKHELNGNASTPALSSISGAKTETSSLASARSSSTDLSMSNASDLETEWVEQDEPGVYISIRGLPGGNCEVRRVRFSREKFGEMNARIWWEFNNSICDKKWVFRWFKTFQKSEVFADMLFHLQQILMVTVATALTTIGYEIEVYSLEDSPVHTVWKNIGVSVSIVEADKKIMIDWLNYDAILVNSLEAKEAISGYYSLLQEPFKSLPLIWTINEKTLATRCKNYISNGQIQIIDDCKSIFNRATAVVFPNHALPMFYAPFDAGNYFALLYKLSGDYNPLHADPNIAEVAGMCF</sequence>
<evidence type="ECO:0000313" key="1">
    <source>
        <dbReference type="EMBL" id="KAI3752382.1"/>
    </source>
</evidence>
<protein>
    <submittedName>
        <fullName evidence="1">Uncharacterized protein</fullName>
    </submittedName>
</protein>
<organism evidence="1 2">
    <name type="scientific">Cichorium intybus</name>
    <name type="common">Chicory</name>
    <dbReference type="NCBI Taxonomy" id="13427"/>
    <lineage>
        <taxon>Eukaryota</taxon>
        <taxon>Viridiplantae</taxon>
        <taxon>Streptophyta</taxon>
        <taxon>Embryophyta</taxon>
        <taxon>Tracheophyta</taxon>
        <taxon>Spermatophyta</taxon>
        <taxon>Magnoliopsida</taxon>
        <taxon>eudicotyledons</taxon>
        <taxon>Gunneridae</taxon>
        <taxon>Pentapetalae</taxon>
        <taxon>asterids</taxon>
        <taxon>campanulids</taxon>
        <taxon>Asterales</taxon>
        <taxon>Asteraceae</taxon>
        <taxon>Cichorioideae</taxon>
        <taxon>Cichorieae</taxon>
        <taxon>Cichoriinae</taxon>
        <taxon>Cichorium</taxon>
    </lineage>
</organism>
<keyword evidence="2" id="KW-1185">Reference proteome</keyword>
<proteinExistence type="predicted"/>
<reference evidence="1 2" key="2">
    <citation type="journal article" date="2022" name="Mol. Ecol. Resour.">
        <title>The genomes of chicory, endive, great burdock and yacon provide insights into Asteraceae paleo-polyploidization history and plant inulin production.</title>
        <authorList>
            <person name="Fan W."/>
            <person name="Wang S."/>
            <person name="Wang H."/>
            <person name="Wang A."/>
            <person name="Jiang F."/>
            <person name="Liu H."/>
            <person name="Zhao H."/>
            <person name="Xu D."/>
            <person name="Zhang Y."/>
        </authorList>
    </citation>
    <scope>NUCLEOTIDE SEQUENCE [LARGE SCALE GENOMIC DNA]</scope>
    <source>
        <strain evidence="2">cv. Punajuju</strain>
        <tissue evidence="1">Leaves</tissue>
    </source>
</reference>
<accession>A0ACB9E1Q1</accession>
<name>A0ACB9E1Q1_CICIN</name>
<evidence type="ECO:0000313" key="2">
    <source>
        <dbReference type="Proteomes" id="UP001055811"/>
    </source>
</evidence>
<comment type="caution">
    <text evidence="1">The sequence shown here is derived from an EMBL/GenBank/DDBJ whole genome shotgun (WGS) entry which is preliminary data.</text>
</comment>
<dbReference type="EMBL" id="CM042012">
    <property type="protein sequence ID" value="KAI3752382.1"/>
    <property type="molecule type" value="Genomic_DNA"/>
</dbReference>
<gene>
    <name evidence="1" type="ORF">L2E82_24385</name>
</gene>
<reference evidence="2" key="1">
    <citation type="journal article" date="2022" name="Mol. Ecol. Resour.">
        <title>The genomes of chicory, endive, great burdock and yacon provide insights into Asteraceae palaeo-polyploidization history and plant inulin production.</title>
        <authorList>
            <person name="Fan W."/>
            <person name="Wang S."/>
            <person name="Wang H."/>
            <person name="Wang A."/>
            <person name="Jiang F."/>
            <person name="Liu H."/>
            <person name="Zhao H."/>
            <person name="Xu D."/>
            <person name="Zhang Y."/>
        </authorList>
    </citation>
    <scope>NUCLEOTIDE SEQUENCE [LARGE SCALE GENOMIC DNA]</scope>
    <source>
        <strain evidence="2">cv. Punajuju</strain>
    </source>
</reference>
<dbReference type="Proteomes" id="UP001055811">
    <property type="component" value="Linkage Group LG04"/>
</dbReference>